<keyword evidence="13" id="KW-1185">Reference proteome</keyword>
<gene>
    <name evidence="10 12" type="primary">gshB</name>
    <name evidence="12" type="ORF">ACFQ2T_08885</name>
</gene>
<comment type="cofactor">
    <cofactor evidence="2">
        <name>Mg(2+)</name>
        <dbReference type="ChEBI" id="CHEBI:18420"/>
    </cofactor>
</comment>
<dbReference type="InterPro" id="IPR006284">
    <property type="entry name" value="Glut_synth_pro"/>
</dbReference>
<evidence type="ECO:0000256" key="8">
    <source>
        <dbReference type="ARBA" id="ARBA00022842"/>
    </source>
</evidence>
<dbReference type="Gene3D" id="3.40.50.20">
    <property type="match status" value="1"/>
</dbReference>
<dbReference type="Proteomes" id="UP001597206">
    <property type="component" value="Unassembled WGS sequence"/>
</dbReference>
<keyword evidence="5" id="KW-0479">Metal-binding</keyword>
<protein>
    <recommendedName>
        <fullName evidence="10">Glutathione synthetase</fullName>
        <ecNumber evidence="10">6.3.2.3</ecNumber>
    </recommendedName>
    <alternativeName>
        <fullName evidence="10">GSH synthetase</fullName>
        <shortName evidence="10">GSH-S</shortName>
        <shortName evidence="10">GSHase</shortName>
    </alternativeName>
    <alternativeName>
        <fullName evidence="10">Glutathione synthase</fullName>
    </alternativeName>
</protein>
<evidence type="ECO:0000259" key="11">
    <source>
        <dbReference type="PROSITE" id="PS50975"/>
    </source>
</evidence>
<evidence type="ECO:0000256" key="1">
    <source>
        <dbReference type="ARBA" id="ARBA00001936"/>
    </source>
</evidence>
<dbReference type="RefSeq" id="WP_379033944.1">
    <property type="nucleotide sequence ID" value="NZ_JBHTLN010000001.1"/>
</dbReference>
<evidence type="ECO:0000256" key="7">
    <source>
        <dbReference type="ARBA" id="ARBA00022840"/>
    </source>
</evidence>
<keyword evidence="8" id="KW-0460">Magnesium</keyword>
<evidence type="ECO:0000256" key="9">
    <source>
        <dbReference type="ARBA" id="ARBA00023211"/>
    </source>
</evidence>
<keyword evidence="7 10" id="KW-0067">ATP-binding</keyword>
<keyword evidence="9" id="KW-0464">Manganese</keyword>
<reference evidence="13" key="1">
    <citation type="journal article" date="2019" name="Int. J. Syst. Evol. Microbiol.">
        <title>The Global Catalogue of Microorganisms (GCM) 10K type strain sequencing project: providing services to taxonomists for standard genome sequencing and annotation.</title>
        <authorList>
            <consortium name="The Broad Institute Genomics Platform"/>
            <consortium name="The Broad Institute Genome Sequencing Center for Infectious Disease"/>
            <person name="Wu L."/>
            <person name="Ma J."/>
        </authorList>
    </citation>
    <scope>NUCLEOTIDE SEQUENCE [LARGE SCALE GENOMIC DNA]</scope>
    <source>
        <strain evidence="13">CCUG 58411</strain>
    </source>
</reference>
<evidence type="ECO:0000256" key="2">
    <source>
        <dbReference type="ARBA" id="ARBA00001946"/>
    </source>
</evidence>
<organism evidence="12 13">
    <name type="scientific">Methylophilus flavus</name>
    <dbReference type="NCBI Taxonomy" id="640084"/>
    <lineage>
        <taxon>Bacteria</taxon>
        <taxon>Pseudomonadati</taxon>
        <taxon>Pseudomonadota</taxon>
        <taxon>Betaproteobacteria</taxon>
        <taxon>Nitrosomonadales</taxon>
        <taxon>Methylophilaceae</taxon>
        <taxon>Methylophilus</taxon>
    </lineage>
</organism>
<dbReference type="EMBL" id="JBHTLN010000001">
    <property type="protein sequence ID" value="MFD1122613.1"/>
    <property type="molecule type" value="Genomic_DNA"/>
</dbReference>
<evidence type="ECO:0000256" key="3">
    <source>
        <dbReference type="ARBA" id="ARBA00022598"/>
    </source>
</evidence>
<dbReference type="Pfam" id="PF02955">
    <property type="entry name" value="GSH-S_ATP"/>
    <property type="match status" value="1"/>
</dbReference>
<name>A0ABW3PAV7_9PROT</name>
<dbReference type="SUPFAM" id="SSF52440">
    <property type="entry name" value="PreATP-grasp domain"/>
    <property type="match status" value="1"/>
</dbReference>
<evidence type="ECO:0000256" key="10">
    <source>
        <dbReference type="HAMAP-Rule" id="MF_00162"/>
    </source>
</evidence>
<evidence type="ECO:0000313" key="12">
    <source>
        <dbReference type="EMBL" id="MFD1122613.1"/>
    </source>
</evidence>
<dbReference type="PANTHER" id="PTHR21621:SF4">
    <property type="entry name" value="GLUTATHIONE SYNTHETASE"/>
    <property type="match status" value="1"/>
</dbReference>
<dbReference type="InterPro" id="IPR011761">
    <property type="entry name" value="ATP-grasp"/>
</dbReference>
<evidence type="ECO:0000256" key="5">
    <source>
        <dbReference type="ARBA" id="ARBA00022723"/>
    </source>
</evidence>
<evidence type="ECO:0000256" key="4">
    <source>
        <dbReference type="ARBA" id="ARBA00022684"/>
    </source>
</evidence>
<dbReference type="Pfam" id="PF02951">
    <property type="entry name" value="GSH-S_N"/>
    <property type="match status" value="1"/>
</dbReference>
<dbReference type="PROSITE" id="PS50975">
    <property type="entry name" value="ATP_GRASP"/>
    <property type="match status" value="1"/>
</dbReference>
<dbReference type="Gene3D" id="3.30.1490.20">
    <property type="entry name" value="ATP-grasp fold, A domain"/>
    <property type="match status" value="1"/>
</dbReference>
<dbReference type="GO" id="GO:0004363">
    <property type="term" value="F:glutathione synthase activity"/>
    <property type="evidence" value="ECO:0007669"/>
    <property type="project" value="UniProtKB-EC"/>
</dbReference>
<comment type="similarity">
    <text evidence="10">Belongs to the prokaryotic GSH synthase family.</text>
</comment>
<dbReference type="NCBIfam" id="NF003573">
    <property type="entry name" value="PRK05246.1"/>
    <property type="match status" value="1"/>
</dbReference>
<keyword evidence="3 10" id="KW-0436">Ligase</keyword>
<dbReference type="NCBIfam" id="TIGR01380">
    <property type="entry name" value="glut_syn"/>
    <property type="match status" value="1"/>
</dbReference>
<dbReference type="PANTHER" id="PTHR21621">
    <property type="entry name" value="RIBOSOMAL PROTEIN S6 MODIFICATION PROTEIN"/>
    <property type="match status" value="1"/>
</dbReference>
<dbReference type="InterPro" id="IPR016185">
    <property type="entry name" value="PreATP-grasp_dom_sf"/>
</dbReference>
<comment type="pathway">
    <text evidence="10">Sulfur metabolism; glutathione biosynthesis; glutathione from L-cysteine and L-glutamate: step 2/2.</text>
</comment>
<accession>A0ABW3PAV7</accession>
<keyword evidence="4 10" id="KW-0317">Glutathione biosynthesis</keyword>
<dbReference type="EC" id="6.3.2.3" evidence="10"/>
<sequence length="318" mass="35451">MKLLFILDPLHTLTVYKDTSLAIMRAAEARGHELWVCEQHDWHLQREIALVDAQPFKFDGSSWVVGDKTTHQPSVFDAVLMRKDPPFDNEYLYSTYLLELAQQQGATILNDPAAIRGWNEKLSVTRFPQFTPPFIVTSQREKILAFLAEQDDIIVKPLDGMGGSGIFRLRKDDPNIFAILETLTQFHTQTIMVQRYIPEISKGDKRILIIDGEPLLYALARIPKAGETRGNLAAGGKGVAQPLSVRDLEIAETVGKTLKQHGLFLVGLDVIGDYLTEVNVTSPTGMVEIAAQSKEWAAPCDPARVMVEALEKSLANKK</sequence>
<dbReference type="Gene3D" id="3.30.470.20">
    <property type="entry name" value="ATP-grasp fold, B domain"/>
    <property type="match status" value="1"/>
</dbReference>
<dbReference type="InterPro" id="IPR013815">
    <property type="entry name" value="ATP_grasp_subdomain_1"/>
</dbReference>
<comment type="caution">
    <text evidence="12">The sequence shown here is derived from an EMBL/GenBank/DDBJ whole genome shotgun (WGS) entry which is preliminary data.</text>
</comment>
<feature type="domain" description="ATP-grasp" evidence="11">
    <location>
        <begin position="121"/>
        <end position="311"/>
    </location>
</feature>
<evidence type="ECO:0000256" key="6">
    <source>
        <dbReference type="ARBA" id="ARBA00022741"/>
    </source>
</evidence>
<evidence type="ECO:0000313" key="13">
    <source>
        <dbReference type="Proteomes" id="UP001597206"/>
    </source>
</evidence>
<keyword evidence="6 10" id="KW-0547">Nucleotide-binding</keyword>
<proteinExistence type="inferred from homology"/>
<dbReference type="HAMAP" id="MF_00162">
    <property type="entry name" value="GSH_S"/>
    <property type="match status" value="1"/>
</dbReference>
<comment type="catalytic activity">
    <reaction evidence="10">
        <text>gamma-L-glutamyl-L-cysteine + glycine + ATP = glutathione + ADP + phosphate + H(+)</text>
        <dbReference type="Rhea" id="RHEA:13557"/>
        <dbReference type="ChEBI" id="CHEBI:15378"/>
        <dbReference type="ChEBI" id="CHEBI:30616"/>
        <dbReference type="ChEBI" id="CHEBI:43474"/>
        <dbReference type="ChEBI" id="CHEBI:57305"/>
        <dbReference type="ChEBI" id="CHEBI:57925"/>
        <dbReference type="ChEBI" id="CHEBI:58173"/>
        <dbReference type="ChEBI" id="CHEBI:456216"/>
        <dbReference type="EC" id="6.3.2.3"/>
    </reaction>
</comment>
<dbReference type="SUPFAM" id="SSF56059">
    <property type="entry name" value="Glutathione synthetase ATP-binding domain-like"/>
    <property type="match status" value="1"/>
</dbReference>
<dbReference type="InterPro" id="IPR004215">
    <property type="entry name" value="GSHS_N"/>
</dbReference>
<comment type="cofactor">
    <cofactor evidence="1">
        <name>Mn(2+)</name>
        <dbReference type="ChEBI" id="CHEBI:29035"/>
    </cofactor>
</comment>
<dbReference type="InterPro" id="IPR004218">
    <property type="entry name" value="GSHS_ATP-bd"/>
</dbReference>